<keyword evidence="1" id="KW-0808">Transferase</keyword>
<evidence type="ECO:0000256" key="4">
    <source>
        <dbReference type="SAM" id="MobiDB-lite"/>
    </source>
</evidence>
<dbReference type="InterPro" id="IPR036890">
    <property type="entry name" value="HATPase_C_sf"/>
</dbReference>
<dbReference type="Proteomes" id="UP000625574">
    <property type="component" value="Unassembled WGS sequence"/>
</dbReference>
<evidence type="ECO:0000313" key="8">
    <source>
        <dbReference type="Proteomes" id="UP000625574"/>
    </source>
</evidence>
<evidence type="ECO:0000313" key="7">
    <source>
        <dbReference type="EMBL" id="MBI8999890.1"/>
    </source>
</evidence>
<evidence type="ECO:0000256" key="5">
    <source>
        <dbReference type="SAM" id="Phobius"/>
    </source>
</evidence>
<evidence type="ECO:0000256" key="1">
    <source>
        <dbReference type="ARBA" id="ARBA00022679"/>
    </source>
</evidence>
<feature type="transmembrane region" description="Helical" evidence="5">
    <location>
        <begin position="214"/>
        <end position="235"/>
    </location>
</feature>
<feature type="transmembrane region" description="Helical" evidence="5">
    <location>
        <begin position="559"/>
        <end position="577"/>
    </location>
</feature>
<feature type="transmembrane region" description="Helical" evidence="5">
    <location>
        <begin position="609"/>
        <end position="630"/>
    </location>
</feature>
<dbReference type="InterPro" id="IPR050482">
    <property type="entry name" value="Sensor_HK_TwoCompSys"/>
</dbReference>
<evidence type="ECO:0000256" key="2">
    <source>
        <dbReference type="ARBA" id="ARBA00022777"/>
    </source>
</evidence>
<feature type="transmembrane region" description="Helical" evidence="5">
    <location>
        <begin position="478"/>
        <end position="495"/>
    </location>
</feature>
<keyword evidence="2" id="KW-0418">Kinase</keyword>
<feature type="transmembrane region" description="Helical" evidence="5">
    <location>
        <begin position="71"/>
        <end position="90"/>
    </location>
</feature>
<feature type="transmembrane region" description="Helical" evidence="5">
    <location>
        <begin position="531"/>
        <end position="553"/>
    </location>
</feature>
<dbReference type="PANTHER" id="PTHR24421">
    <property type="entry name" value="NITRATE/NITRITE SENSOR PROTEIN NARX-RELATED"/>
    <property type="match status" value="1"/>
</dbReference>
<accession>A0ABS0VSY5</accession>
<dbReference type="Gene3D" id="3.30.565.10">
    <property type="entry name" value="Histidine kinase-like ATPase, C-terminal domain"/>
    <property type="match status" value="1"/>
</dbReference>
<keyword evidence="3" id="KW-0902">Two-component regulatory system</keyword>
<protein>
    <recommendedName>
        <fullName evidence="6">Histidine kinase/HSP90-like ATPase domain-containing protein</fullName>
    </recommendedName>
</protein>
<feature type="transmembrane region" description="Helical" evidence="5">
    <location>
        <begin position="584"/>
        <end position="603"/>
    </location>
</feature>
<feature type="domain" description="Histidine kinase/HSP90-like ATPase" evidence="6">
    <location>
        <begin position="355"/>
        <end position="444"/>
    </location>
</feature>
<organism evidence="7 8">
    <name type="scientific">Corynebacterium marambiense</name>
    <dbReference type="NCBI Taxonomy" id="2765364"/>
    <lineage>
        <taxon>Bacteria</taxon>
        <taxon>Bacillati</taxon>
        <taxon>Actinomycetota</taxon>
        <taxon>Actinomycetes</taxon>
        <taxon>Mycobacteriales</taxon>
        <taxon>Corynebacteriaceae</taxon>
        <taxon>Corynebacterium</taxon>
    </lineage>
</organism>
<keyword evidence="5" id="KW-0472">Membrane</keyword>
<evidence type="ECO:0000259" key="6">
    <source>
        <dbReference type="Pfam" id="PF02518"/>
    </source>
</evidence>
<sequence length="809" mass="87435">MELAHEPRPVGGYGMSGSTSIPESGITDSRGADTHAPDVDPPFVPAPTRAIGDSAQSPFGHLTSGRRAEAAVLRVTASATSAAWILALVFSRTGNQVAGQLSTGSFSGSLAASATLLICASLPLLVFFSPDPRRYRQLMVLSATGYTAIISTHIVLKAVYGSSPLGDLHMEDYSGFPAVFFAASLRPPLGYAFGAIIIAASTLLNNTIPLGSHFLLAIAHGEIITFPFLVFLAYATSTARRLDARVASLHRAALLNAGSRTLRETETQFLAHVHDNVLTLLGSVARGNPGIGTEQIIGRLSPDGVPYPGGAPVAVRELMDEMLRIVTIFDPRTVVTSTPVPSTAVTLPASAAAAICDALREAALNSAKHAPDAQRRCEIIVTHSDDRLRGLTVRYSDDGPGFDIRRIPDDRAGLRLSIFSRLQTTKGGIVDIESAPGKGVTVTIGWSADTYTRMPAEQPRDPFRFPPLERLTGRHVTYSPWFAGCIAMTFMGMQWTERHQYTNHPAQIVATIGFGFAVAAIMTGREFKLSIPATCATVTGILIMSVSGLMMGAGHDMPWPTHWWFYALHSILPLLAIRRRGGTAAATFGCVVVIVTAARAAGATVDAPALFSILNVFPTIFAGALVPLLIKRATSQFPIATKDALKHDEAEHRAGTHTGYLRRNCEWVKAMIAFALPDDLPLQERTRNARLLEMRLRDSIRSPFLDVPDLTREVWNARKRGVKVTLLDDLTPARIFHRRTVDHPERPPEVDEACSLAADILRSTDRGRVTVRLMPRGRELAATILTETPSGTVCHTIRNRRESEPEQST</sequence>
<feature type="region of interest" description="Disordered" evidence="4">
    <location>
        <begin position="1"/>
        <end position="57"/>
    </location>
</feature>
<dbReference type="Pfam" id="PF02518">
    <property type="entry name" value="HATPase_c"/>
    <property type="match status" value="1"/>
</dbReference>
<name>A0ABS0VSY5_9CORY</name>
<evidence type="ECO:0000256" key="3">
    <source>
        <dbReference type="ARBA" id="ARBA00023012"/>
    </source>
</evidence>
<gene>
    <name evidence="7" type="ORF">JDV76_02735</name>
</gene>
<dbReference type="InterPro" id="IPR003594">
    <property type="entry name" value="HATPase_dom"/>
</dbReference>
<dbReference type="SUPFAM" id="SSF55874">
    <property type="entry name" value="ATPase domain of HSP90 chaperone/DNA topoisomerase II/histidine kinase"/>
    <property type="match status" value="1"/>
</dbReference>
<keyword evidence="5" id="KW-1133">Transmembrane helix</keyword>
<feature type="transmembrane region" description="Helical" evidence="5">
    <location>
        <begin position="507"/>
        <end position="524"/>
    </location>
</feature>
<feature type="transmembrane region" description="Helical" evidence="5">
    <location>
        <begin position="110"/>
        <end position="129"/>
    </location>
</feature>
<keyword evidence="5" id="KW-0812">Transmembrane</keyword>
<keyword evidence="8" id="KW-1185">Reference proteome</keyword>
<proteinExistence type="predicted"/>
<dbReference type="EMBL" id="JAEIOT010000005">
    <property type="protein sequence ID" value="MBI8999890.1"/>
    <property type="molecule type" value="Genomic_DNA"/>
</dbReference>
<comment type="caution">
    <text evidence="7">The sequence shown here is derived from an EMBL/GenBank/DDBJ whole genome shotgun (WGS) entry which is preliminary data.</text>
</comment>
<reference evidence="7 8" key="1">
    <citation type="submission" date="2020-12" db="EMBL/GenBank/DDBJ databases">
        <title>Genome public.</title>
        <authorList>
            <person name="Sun Q."/>
        </authorList>
    </citation>
    <scope>NUCLEOTIDE SEQUENCE [LARGE SCALE GENOMIC DNA]</scope>
    <source>
        <strain evidence="7 8">CCM 8864</strain>
    </source>
</reference>
<dbReference type="RefSeq" id="WP_198735363.1">
    <property type="nucleotide sequence ID" value="NZ_JAEIOT010000005.1"/>
</dbReference>